<evidence type="ECO:0000256" key="1">
    <source>
        <dbReference type="ARBA" id="ARBA00002653"/>
    </source>
</evidence>
<dbReference type="InterPro" id="IPR015943">
    <property type="entry name" value="WD40/YVTN_repeat-like_dom_sf"/>
</dbReference>
<organism evidence="8 9">
    <name type="scientific">Ascobolus immersus RN42</name>
    <dbReference type="NCBI Taxonomy" id="1160509"/>
    <lineage>
        <taxon>Eukaryota</taxon>
        <taxon>Fungi</taxon>
        <taxon>Dikarya</taxon>
        <taxon>Ascomycota</taxon>
        <taxon>Pezizomycotina</taxon>
        <taxon>Pezizomycetes</taxon>
        <taxon>Pezizales</taxon>
        <taxon>Ascobolaceae</taxon>
        <taxon>Ascobolus</taxon>
    </lineage>
</organism>
<dbReference type="InterPro" id="IPR050853">
    <property type="entry name" value="WD_repeat_DNA-damage-binding"/>
</dbReference>
<keyword evidence="6" id="KW-0238">DNA-binding</keyword>
<keyword evidence="6" id="KW-0227">DNA damage</keyword>
<keyword evidence="4 6" id="KW-0853">WD repeat</keyword>
<dbReference type="GO" id="GO:0006974">
    <property type="term" value="P:DNA damage response"/>
    <property type="evidence" value="ECO:0007669"/>
    <property type="project" value="UniProtKB-KW"/>
</dbReference>
<dbReference type="OrthoDB" id="9890280at2759"/>
<evidence type="ECO:0000256" key="2">
    <source>
        <dbReference type="ARBA" id="ARBA00005434"/>
    </source>
</evidence>
<evidence type="ECO:0000256" key="4">
    <source>
        <dbReference type="ARBA" id="ARBA00022574"/>
    </source>
</evidence>
<proteinExistence type="inferred from homology"/>
<dbReference type="Gene3D" id="2.130.10.10">
    <property type="entry name" value="YVTN repeat-like/Quinoprotein amine dehydrogenase"/>
    <property type="match status" value="1"/>
</dbReference>
<keyword evidence="9" id="KW-1185">Reference proteome</keyword>
<evidence type="ECO:0000313" key="9">
    <source>
        <dbReference type="Proteomes" id="UP000275078"/>
    </source>
</evidence>
<dbReference type="InterPro" id="IPR036322">
    <property type="entry name" value="WD40_repeat_dom_sf"/>
</dbReference>
<evidence type="ECO:0000256" key="7">
    <source>
        <dbReference type="SAM" id="MobiDB-lite"/>
    </source>
</evidence>
<keyword evidence="5" id="KW-0677">Repeat</keyword>
<dbReference type="PANTHER" id="PTHR14773:SF0">
    <property type="entry name" value="WD REPEAT-CONTAINING PROTEIN 76"/>
    <property type="match status" value="1"/>
</dbReference>
<dbReference type="PANTHER" id="PTHR14773">
    <property type="entry name" value="WD REPEAT-CONTAINING PROTEIN 76"/>
    <property type="match status" value="1"/>
</dbReference>
<dbReference type="AlphaFoldDB" id="A0A3N4I1C4"/>
<evidence type="ECO:0000256" key="6">
    <source>
        <dbReference type="RuleBase" id="RU365004"/>
    </source>
</evidence>
<accession>A0A3N4I1C4</accession>
<feature type="region of interest" description="Disordered" evidence="7">
    <location>
        <begin position="30"/>
        <end position="70"/>
    </location>
</feature>
<dbReference type="GO" id="GO:0003677">
    <property type="term" value="F:DNA binding"/>
    <property type="evidence" value="ECO:0007669"/>
    <property type="project" value="UniProtKB-UniRule"/>
</dbReference>
<comment type="similarity">
    <text evidence="2 6">Belongs to the WD repeat DDB2/WDR76 family.</text>
</comment>
<feature type="region of interest" description="Disordered" evidence="7">
    <location>
        <begin position="192"/>
        <end position="221"/>
    </location>
</feature>
<dbReference type="GO" id="GO:2000001">
    <property type="term" value="P:regulation of DNA damage checkpoint"/>
    <property type="evidence" value="ECO:0007669"/>
    <property type="project" value="TreeGrafter"/>
</dbReference>
<name>A0A3N4I1C4_ASCIM</name>
<gene>
    <name evidence="8" type="ORF">BJ508DRAFT_416023</name>
</gene>
<dbReference type="SUPFAM" id="SSF50978">
    <property type="entry name" value="WD40 repeat-like"/>
    <property type="match status" value="1"/>
</dbReference>
<feature type="compositionally biased region" description="Acidic residues" evidence="7">
    <location>
        <begin position="200"/>
        <end position="209"/>
    </location>
</feature>
<evidence type="ECO:0000256" key="5">
    <source>
        <dbReference type="ARBA" id="ARBA00022737"/>
    </source>
</evidence>
<dbReference type="EMBL" id="ML119701">
    <property type="protein sequence ID" value="RPA79237.1"/>
    <property type="molecule type" value="Genomic_DNA"/>
</dbReference>
<dbReference type="STRING" id="1160509.A0A3N4I1C4"/>
<comment type="function">
    <text evidence="1 6">DNA-binding protein that binds to both single- and double-stranded DNA. Binds preferentially to UV-damaged DNA. May be involved in DNA-metabolic processes.</text>
</comment>
<evidence type="ECO:0000313" key="8">
    <source>
        <dbReference type="EMBL" id="RPA79237.1"/>
    </source>
</evidence>
<dbReference type="Proteomes" id="UP000275078">
    <property type="component" value="Unassembled WGS sequence"/>
</dbReference>
<dbReference type="Pfam" id="PF00400">
    <property type="entry name" value="WD40"/>
    <property type="match status" value="3"/>
</dbReference>
<dbReference type="GO" id="GO:0005634">
    <property type="term" value="C:nucleus"/>
    <property type="evidence" value="ECO:0007669"/>
    <property type="project" value="TreeGrafter"/>
</dbReference>
<evidence type="ECO:0000256" key="3">
    <source>
        <dbReference type="ARBA" id="ARBA00021132"/>
    </source>
</evidence>
<protein>
    <recommendedName>
        <fullName evidence="3 6">DNA damage-binding protein CMR1</fullName>
    </recommendedName>
</protein>
<dbReference type="SMART" id="SM00320">
    <property type="entry name" value="WD40"/>
    <property type="match status" value="4"/>
</dbReference>
<dbReference type="InterPro" id="IPR001680">
    <property type="entry name" value="WD40_rpt"/>
</dbReference>
<reference evidence="8 9" key="1">
    <citation type="journal article" date="2018" name="Nat. Ecol. Evol.">
        <title>Pezizomycetes genomes reveal the molecular basis of ectomycorrhizal truffle lifestyle.</title>
        <authorList>
            <person name="Murat C."/>
            <person name="Payen T."/>
            <person name="Noel B."/>
            <person name="Kuo A."/>
            <person name="Morin E."/>
            <person name="Chen J."/>
            <person name="Kohler A."/>
            <person name="Krizsan K."/>
            <person name="Balestrini R."/>
            <person name="Da Silva C."/>
            <person name="Montanini B."/>
            <person name="Hainaut M."/>
            <person name="Levati E."/>
            <person name="Barry K.W."/>
            <person name="Belfiori B."/>
            <person name="Cichocki N."/>
            <person name="Clum A."/>
            <person name="Dockter R.B."/>
            <person name="Fauchery L."/>
            <person name="Guy J."/>
            <person name="Iotti M."/>
            <person name="Le Tacon F."/>
            <person name="Lindquist E.A."/>
            <person name="Lipzen A."/>
            <person name="Malagnac F."/>
            <person name="Mello A."/>
            <person name="Molinier V."/>
            <person name="Miyauchi S."/>
            <person name="Poulain J."/>
            <person name="Riccioni C."/>
            <person name="Rubini A."/>
            <person name="Sitrit Y."/>
            <person name="Splivallo R."/>
            <person name="Traeger S."/>
            <person name="Wang M."/>
            <person name="Zifcakova L."/>
            <person name="Wipf D."/>
            <person name="Zambonelli A."/>
            <person name="Paolocci F."/>
            <person name="Nowrousian M."/>
            <person name="Ottonello S."/>
            <person name="Baldrian P."/>
            <person name="Spatafora J.W."/>
            <person name="Henrissat B."/>
            <person name="Nagy L.G."/>
            <person name="Aury J.M."/>
            <person name="Wincker P."/>
            <person name="Grigoriev I.V."/>
            <person name="Bonfante P."/>
            <person name="Martin F.M."/>
        </authorList>
    </citation>
    <scope>NUCLEOTIDE SEQUENCE [LARGE SCALE GENOMIC DNA]</scope>
    <source>
        <strain evidence="8 9">RN42</strain>
    </source>
</reference>
<sequence length="492" mass="55377">MEELNEYERQRQENILKNQQLLRDLHLTASAIASPKPAARPKATPRPKKKVPKADPATVVPRRQSSRLAGLPADSEIAKRKADELQEQWREAENAKRARIEGDVDVKLEKPLISLGMSEKYNPTFTYEDVEATTDKELKGLREQMMGLKLWETFEPNQLKVVPERIYSMAFHPTVDKQLIFAGDKEGNLGILDTSQIKEEADDEDDDSKEESGPAPNMQSHKLHGRTISAVVFGPTSATTLYTSSYDGSVRSFDLEKGLSTEVYFKKANDAISCIQVPEENMLYFTTLDGGFGKQDLRTKTTQFMQLSEKKIGGFSTHPRASYLIATASLDRTVRIFDLRKINFSGLDGTPHEVAEHVNRLSVSSAEFNSLGQLATTSYDDTVKIYNLPDSAKWEKGHTIENWEQDVTIRHDNQTGRWVTILKAYWQQYPSDCQKLCIGNMKRSIDIYSGKGDHLAQLRSDLITAVPAVVRFHPTQNWVCGGNASGKLTLFM</sequence>
<feature type="compositionally biased region" description="Low complexity" evidence="7">
    <location>
        <begin position="30"/>
        <end position="42"/>
    </location>
</feature>